<comment type="caution">
    <text evidence="1">The sequence shown here is derived from an EMBL/GenBank/DDBJ whole genome shotgun (WGS) entry which is preliminary data.</text>
</comment>
<protein>
    <recommendedName>
        <fullName evidence="3">Transposase</fullName>
    </recommendedName>
</protein>
<dbReference type="Pfam" id="PF12784">
    <property type="entry name" value="PDDEXK_2"/>
    <property type="match status" value="1"/>
</dbReference>
<gene>
    <name evidence="1" type="ORF">TPSD3_14395</name>
</gene>
<evidence type="ECO:0008006" key="3">
    <source>
        <dbReference type="Google" id="ProtNLM"/>
    </source>
</evidence>
<evidence type="ECO:0000313" key="2">
    <source>
        <dbReference type="Proteomes" id="UP000194798"/>
    </source>
</evidence>
<evidence type="ECO:0000313" key="1">
    <source>
        <dbReference type="EMBL" id="OUD12304.1"/>
    </source>
</evidence>
<dbReference type="AlphaFoldDB" id="A0A251X487"/>
<dbReference type="InterPro" id="IPR010106">
    <property type="entry name" value="RpnA"/>
</dbReference>
<organism evidence="1 2">
    <name type="scientific">Thioflexithrix psekupsensis</name>
    <dbReference type="NCBI Taxonomy" id="1570016"/>
    <lineage>
        <taxon>Bacteria</taxon>
        <taxon>Pseudomonadati</taxon>
        <taxon>Pseudomonadota</taxon>
        <taxon>Gammaproteobacteria</taxon>
        <taxon>Thiotrichales</taxon>
        <taxon>Thioflexithrix</taxon>
    </lineage>
</organism>
<keyword evidence="2" id="KW-1185">Reference proteome</keyword>
<dbReference type="EMBL" id="MSLT01000023">
    <property type="protein sequence ID" value="OUD12304.1"/>
    <property type="molecule type" value="Genomic_DNA"/>
</dbReference>
<reference evidence="1 2" key="1">
    <citation type="submission" date="2016-12" db="EMBL/GenBank/DDBJ databases">
        <title>Thioflexothrix psekupsii D3 genome sequencing and assembly.</title>
        <authorList>
            <person name="Fomenkov A."/>
            <person name="Vincze T."/>
            <person name="Grabovich M."/>
            <person name="Anton B.P."/>
            <person name="Dubinina G."/>
            <person name="Orlova M."/>
            <person name="Belousova E."/>
            <person name="Roberts R.J."/>
        </authorList>
    </citation>
    <scope>NUCLEOTIDE SEQUENCE [LARGE SCALE GENOMIC DNA]</scope>
    <source>
        <strain evidence="1">D3</strain>
    </source>
</reference>
<accession>A0A251X487</accession>
<dbReference type="Proteomes" id="UP000194798">
    <property type="component" value="Unassembled WGS sequence"/>
</dbReference>
<sequence>MTRKLISFDWAIKKILRSKANFGILEGFLSELLFTDIQILEVLESEANQDTEDNKFNRVDIKVKDRDEKIYIVEVQFSRELDYLQRILYASSKVITEHLPKGAPYSEVSKVISVNILHFDLGKGDDYIYHGTTRFIGLHNQTELELSAEQQQLYSAQKIADLYPEYYLIELRNFNNVAKDTLDEWIYFLKNEQIEDNFTAKGLKEAKETLDVLKMNPQERLAYERHQEALHYQASMYESTYVLGKLEGRAEGRMEEALSIAKNMKKMGLAVQLIVEATNLSAAEIDAL</sequence>
<dbReference type="RefSeq" id="WP_086489252.1">
    <property type="nucleotide sequence ID" value="NZ_MSLT01000023.1"/>
</dbReference>
<proteinExistence type="predicted"/>
<name>A0A251X487_9GAMM</name>
<dbReference type="OrthoDB" id="1793581at2"/>
<dbReference type="PANTHER" id="PTHR41317:SF1">
    <property type="entry name" value="PD-(D_E)XK NUCLEASE FAMILY TRANSPOSASE"/>
    <property type="match status" value="1"/>
</dbReference>
<dbReference type="PANTHER" id="PTHR41317">
    <property type="entry name" value="PD-(D_E)XK NUCLEASE FAMILY TRANSPOSASE"/>
    <property type="match status" value="1"/>
</dbReference>
<dbReference type="NCBIfam" id="TIGR01784">
    <property type="entry name" value="T_den_put_tspse"/>
    <property type="match status" value="1"/>
</dbReference>